<protein>
    <submittedName>
        <fullName evidence="1">Uncharacterized protein</fullName>
    </submittedName>
</protein>
<reference evidence="1" key="1">
    <citation type="submission" date="2021-11" db="EMBL/GenBank/DDBJ databases">
        <title>Study of the species diversity of bacterial strains isolated from a unique natural object - Shulgan-Tash cave (Bashkiria).</title>
        <authorList>
            <person name="Sazanova A.L."/>
            <person name="Chirak E.R."/>
            <person name="Safronova V.I."/>
        </authorList>
    </citation>
    <scope>NUCLEOTIDE SEQUENCE</scope>
    <source>
        <strain evidence="1">P1</strain>
    </source>
</reference>
<name>A0AC61U5Y6_9MICO</name>
<organism evidence="1 2">
    <name type="scientific">Janibacter limosus</name>
    <dbReference type="NCBI Taxonomy" id="53458"/>
    <lineage>
        <taxon>Bacteria</taxon>
        <taxon>Bacillati</taxon>
        <taxon>Actinomycetota</taxon>
        <taxon>Actinomycetes</taxon>
        <taxon>Micrococcales</taxon>
        <taxon>Intrasporangiaceae</taxon>
        <taxon>Janibacter</taxon>
    </lineage>
</organism>
<evidence type="ECO:0000313" key="2">
    <source>
        <dbReference type="Proteomes" id="UP001059663"/>
    </source>
</evidence>
<evidence type="ECO:0000313" key="1">
    <source>
        <dbReference type="EMBL" id="UUZ45338.1"/>
    </source>
</evidence>
<proteinExistence type="predicted"/>
<sequence>MAGNDPRVNEEWNCDKGRWAFNSASLGDRFELPMVRDADGELRVASPAGGADRRRRGTACRAGPRVCSSVAGWASRTPTPTPPSPAPCCAPTTSTTVPARTPRTSVTSCCGMSRGPRRRPV</sequence>
<dbReference type="Proteomes" id="UP001059663">
    <property type="component" value="Chromosome"/>
</dbReference>
<accession>A0AC61U5Y6</accession>
<gene>
    <name evidence="1" type="ORF">LP422_03765</name>
</gene>
<dbReference type="EMBL" id="CP087977">
    <property type="protein sequence ID" value="UUZ45338.1"/>
    <property type="molecule type" value="Genomic_DNA"/>
</dbReference>